<evidence type="ECO:0000313" key="3">
    <source>
        <dbReference type="Proteomes" id="UP000813444"/>
    </source>
</evidence>
<feature type="chain" id="PRO_5035438035" evidence="1">
    <location>
        <begin position="31"/>
        <end position="148"/>
    </location>
</feature>
<protein>
    <submittedName>
        <fullName evidence="2">Uncharacterized protein</fullName>
    </submittedName>
</protein>
<evidence type="ECO:0000313" key="2">
    <source>
        <dbReference type="EMBL" id="KAH7318544.1"/>
    </source>
</evidence>
<evidence type="ECO:0000256" key="1">
    <source>
        <dbReference type="SAM" id="SignalP"/>
    </source>
</evidence>
<reference evidence="2" key="1">
    <citation type="journal article" date="2021" name="Nat. Commun.">
        <title>Genetic determinants of endophytism in the Arabidopsis root mycobiome.</title>
        <authorList>
            <person name="Mesny F."/>
            <person name="Miyauchi S."/>
            <person name="Thiergart T."/>
            <person name="Pickel B."/>
            <person name="Atanasova L."/>
            <person name="Karlsson M."/>
            <person name="Huettel B."/>
            <person name="Barry K.W."/>
            <person name="Haridas S."/>
            <person name="Chen C."/>
            <person name="Bauer D."/>
            <person name="Andreopoulos W."/>
            <person name="Pangilinan J."/>
            <person name="LaButti K."/>
            <person name="Riley R."/>
            <person name="Lipzen A."/>
            <person name="Clum A."/>
            <person name="Drula E."/>
            <person name="Henrissat B."/>
            <person name="Kohler A."/>
            <person name="Grigoriev I.V."/>
            <person name="Martin F.M."/>
            <person name="Hacquard S."/>
        </authorList>
    </citation>
    <scope>NUCLEOTIDE SEQUENCE</scope>
    <source>
        <strain evidence="2">MPI-CAGE-CH-0235</strain>
    </source>
</reference>
<keyword evidence="3" id="KW-1185">Reference proteome</keyword>
<gene>
    <name evidence="2" type="ORF">B0I35DRAFT_460925</name>
</gene>
<comment type="caution">
    <text evidence="2">The sequence shown here is derived from an EMBL/GenBank/DDBJ whole genome shotgun (WGS) entry which is preliminary data.</text>
</comment>
<name>A0A8K0SQ68_9HYPO</name>
<organism evidence="2 3">
    <name type="scientific">Stachybotrys elegans</name>
    <dbReference type="NCBI Taxonomy" id="80388"/>
    <lineage>
        <taxon>Eukaryota</taxon>
        <taxon>Fungi</taxon>
        <taxon>Dikarya</taxon>
        <taxon>Ascomycota</taxon>
        <taxon>Pezizomycotina</taxon>
        <taxon>Sordariomycetes</taxon>
        <taxon>Hypocreomycetidae</taxon>
        <taxon>Hypocreales</taxon>
        <taxon>Stachybotryaceae</taxon>
        <taxon>Stachybotrys</taxon>
    </lineage>
</organism>
<proteinExistence type="predicted"/>
<keyword evidence="1" id="KW-0732">Signal</keyword>
<dbReference type="AlphaFoldDB" id="A0A8K0SQ68"/>
<dbReference type="EMBL" id="JAGPNK010000007">
    <property type="protein sequence ID" value="KAH7318544.1"/>
    <property type="molecule type" value="Genomic_DNA"/>
</dbReference>
<feature type="signal peptide" evidence="1">
    <location>
        <begin position="1"/>
        <end position="30"/>
    </location>
</feature>
<accession>A0A8K0SQ68</accession>
<dbReference type="Proteomes" id="UP000813444">
    <property type="component" value="Unassembled WGS sequence"/>
</dbReference>
<sequence>MRSRGRKGGPMGGNILLLLLLLCQTPLWLARILGRNQNITQYTATATFEPPETAPEGWDQAQDGIIHPGHPIFWAGRRHILIVMGAVPKDHENGRPPGAVALSPSPDKVVQLAQDGPPACSVNALQQAVGGKHDEIAVLCQYLAAMQG</sequence>